<dbReference type="SUPFAM" id="SSF54001">
    <property type="entry name" value="Cysteine proteinases"/>
    <property type="match status" value="1"/>
</dbReference>
<dbReference type="PANTHER" id="PTHR11786:SF0">
    <property type="entry name" value="ARYLAMINE N-ACETYLTRANSFERASE 4-RELATED"/>
    <property type="match status" value="1"/>
</dbReference>
<organism evidence="2 3">
    <name type="scientific">Plectosphaerella plurivora</name>
    <dbReference type="NCBI Taxonomy" id="936078"/>
    <lineage>
        <taxon>Eukaryota</taxon>
        <taxon>Fungi</taxon>
        <taxon>Dikarya</taxon>
        <taxon>Ascomycota</taxon>
        <taxon>Pezizomycotina</taxon>
        <taxon>Sordariomycetes</taxon>
        <taxon>Hypocreomycetidae</taxon>
        <taxon>Glomerellales</taxon>
        <taxon>Plectosphaerellaceae</taxon>
        <taxon>Plectosphaerella</taxon>
    </lineage>
</organism>
<evidence type="ECO:0000256" key="1">
    <source>
        <dbReference type="ARBA" id="ARBA00006547"/>
    </source>
</evidence>
<dbReference type="AlphaFoldDB" id="A0A9P8V3E9"/>
<name>A0A9P8V3E9_9PEZI</name>
<dbReference type="InterPro" id="IPR001447">
    <property type="entry name" value="Arylamine_N-AcTrfase"/>
</dbReference>
<evidence type="ECO:0008006" key="4">
    <source>
        <dbReference type="Google" id="ProtNLM"/>
    </source>
</evidence>
<protein>
    <recommendedName>
        <fullName evidence="4">Arylamine N-acetyltransferase</fullName>
    </recommendedName>
</protein>
<dbReference type="Proteomes" id="UP000770015">
    <property type="component" value="Unassembled WGS sequence"/>
</dbReference>
<dbReference type="InterPro" id="IPR038765">
    <property type="entry name" value="Papain-like_cys_pep_sf"/>
</dbReference>
<reference evidence="2" key="1">
    <citation type="journal article" date="2021" name="Nat. Commun.">
        <title>Genetic determinants of endophytism in the Arabidopsis root mycobiome.</title>
        <authorList>
            <person name="Mesny F."/>
            <person name="Miyauchi S."/>
            <person name="Thiergart T."/>
            <person name="Pickel B."/>
            <person name="Atanasova L."/>
            <person name="Karlsson M."/>
            <person name="Huettel B."/>
            <person name="Barry K.W."/>
            <person name="Haridas S."/>
            <person name="Chen C."/>
            <person name="Bauer D."/>
            <person name="Andreopoulos W."/>
            <person name="Pangilinan J."/>
            <person name="LaButti K."/>
            <person name="Riley R."/>
            <person name="Lipzen A."/>
            <person name="Clum A."/>
            <person name="Drula E."/>
            <person name="Henrissat B."/>
            <person name="Kohler A."/>
            <person name="Grigoriev I.V."/>
            <person name="Martin F.M."/>
            <person name="Hacquard S."/>
        </authorList>
    </citation>
    <scope>NUCLEOTIDE SEQUENCE</scope>
    <source>
        <strain evidence="2">MPI-SDFR-AT-0117</strain>
    </source>
</reference>
<dbReference type="OrthoDB" id="10260017at2759"/>
<dbReference type="Pfam" id="PF00797">
    <property type="entry name" value="Acetyltransf_2"/>
    <property type="match status" value="1"/>
</dbReference>
<comment type="similarity">
    <text evidence="1">Belongs to the arylamine N-acetyltransferase family.</text>
</comment>
<dbReference type="GO" id="GO:0016407">
    <property type="term" value="F:acetyltransferase activity"/>
    <property type="evidence" value="ECO:0007669"/>
    <property type="project" value="InterPro"/>
</dbReference>
<dbReference type="EMBL" id="JAGSXJ010000023">
    <property type="protein sequence ID" value="KAH6676964.1"/>
    <property type="molecule type" value="Genomic_DNA"/>
</dbReference>
<dbReference type="PANTHER" id="PTHR11786">
    <property type="entry name" value="N-HYDROXYARYLAMINE O-ACETYLTRANSFERASE"/>
    <property type="match status" value="1"/>
</dbReference>
<gene>
    <name evidence="2" type="ORF">F5X68DRAFT_264168</name>
</gene>
<proteinExistence type="inferred from homology"/>
<accession>A0A9P8V3E9</accession>
<keyword evidence="3" id="KW-1185">Reference proteome</keyword>
<sequence length="313" mass="35937">MPSALTQEQLRLFLDYVEFPAYYRDLPPSPEVLTALHVHVISKLPYENLALHYNPAHDVDLDPQHLFKKIVVNNKGRGGFCMEGAILYNHVLRSMGFDAYTAGARTRPRSEGVPEGNYPGWAHIVNIITFPDGGQYHSDVAFGGDGPTRPMPLKEGLIHQNLGTQQIRLARDWLPSQVHRVEASKQWIYQYRNSEAAEWNSFYAFGEFEFMLPDWGVVNYWVCNHQDSNQVMRMLIVKFLRRRKEGGAEHEQEIYGKRMLVNDVIKENLGGRTATVKKCGSEEERVKEIDEFFGITLTEEERLAIRGRVLSLE</sequence>
<evidence type="ECO:0000313" key="2">
    <source>
        <dbReference type="EMBL" id="KAH6676964.1"/>
    </source>
</evidence>
<evidence type="ECO:0000313" key="3">
    <source>
        <dbReference type="Proteomes" id="UP000770015"/>
    </source>
</evidence>
<dbReference type="InterPro" id="IPR053710">
    <property type="entry name" value="Arylamine_NAT_domain_sf"/>
</dbReference>
<comment type="caution">
    <text evidence="2">The sequence shown here is derived from an EMBL/GenBank/DDBJ whole genome shotgun (WGS) entry which is preliminary data.</text>
</comment>
<dbReference type="Gene3D" id="3.30.2140.20">
    <property type="match status" value="1"/>
</dbReference>